<dbReference type="SUPFAM" id="SSF57756">
    <property type="entry name" value="Retrovirus zinc finger-like domains"/>
    <property type="match status" value="1"/>
</dbReference>
<comment type="caution">
    <text evidence="3">The sequence shown here is derived from an EMBL/GenBank/DDBJ whole genome shotgun (WGS) entry which is preliminary data.</text>
</comment>
<keyword evidence="1" id="KW-0507">mRNA processing</keyword>
<feature type="region of interest" description="Disordered" evidence="2">
    <location>
        <begin position="331"/>
        <end position="398"/>
    </location>
</feature>
<evidence type="ECO:0000256" key="1">
    <source>
        <dbReference type="ARBA" id="ARBA00022664"/>
    </source>
</evidence>
<evidence type="ECO:0000313" key="4">
    <source>
        <dbReference type="Proteomes" id="UP001176517"/>
    </source>
</evidence>
<evidence type="ECO:0000256" key="2">
    <source>
        <dbReference type="SAM" id="MobiDB-lite"/>
    </source>
</evidence>
<accession>A0AAN6GK68</accession>
<sequence>MSPKTQAVLVPMSDDGNTSDQSGAPAQTNAGASQPVIDMKTLVDQYMETGMSRKEALDHCSLLWMRAQIASGVPASVSTGARLPSMVSAEDKLKPGGMMSVRQQVEDKKRIFETLVKLEGRKNWATWRLQITSQLTGMPFALDHLFGREHDNGFSPEPHHQRTPGYDHQLDVALGTLLVQTLGDVGVAPIMLMQSAGENRASVFYKTLSKHYEWADAATMLQIQTTLGSLRQGDHTVEQLGLTFTHWFQKAVSAGLPLSESQKCTYLYSALHPKFSSWIQTQNTLRSNGFPDNYDHQMALLAGEELRLNALQNNQKSLSAQAFAVAFQASGYTPPSSSRSGFRGGRGSARGKSGSAKRSGRCHNCKAFGHWKDSCPQPPRDEAAQSSSAHDVSSQSRK</sequence>
<evidence type="ECO:0000313" key="3">
    <source>
        <dbReference type="EMBL" id="KAK0544543.1"/>
    </source>
</evidence>
<organism evidence="3 4">
    <name type="scientific">Tilletia horrida</name>
    <dbReference type="NCBI Taxonomy" id="155126"/>
    <lineage>
        <taxon>Eukaryota</taxon>
        <taxon>Fungi</taxon>
        <taxon>Dikarya</taxon>
        <taxon>Basidiomycota</taxon>
        <taxon>Ustilaginomycotina</taxon>
        <taxon>Exobasidiomycetes</taxon>
        <taxon>Tilletiales</taxon>
        <taxon>Tilletiaceae</taxon>
        <taxon>Tilletia</taxon>
    </lineage>
</organism>
<feature type="region of interest" description="Disordered" evidence="2">
    <location>
        <begin position="1"/>
        <end position="33"/>
    </location>
</feature>
<dbReference type="Gene3D" id="4.10.60.10">
    <property type="entry name" value="Zinc finger, CCHC-type"/>
    <property type="match status" value="1"/>
</dbReference>
<keyword evidence="4" id="KW-1185">Reference proteome</keyword>
<dbReference type="AlphaFoldDB" id="A0AAN6GK68"/>
<dbReference type="GO" id="GO:0003676">
    <property type="term" value="F:nucleic acid binding"/>
    <property type="evidence" value="ECO:0007669"/>
    <property type="project" value="InterPro"/>
</dbReference>
<dbReference type="Proteomes" id="UP001176517">
    <property type="component" value="Unassembled WGS sequence"/>
</dbReference>
<evidence type="ECO:0008006" key="5">
    <source>
        <dbReference type="Google" id="ProtNLM"/>
    </source>
</evidence>
<dbReference type="GO" id="GO:0008270">
    <property type="term" value="F:zinc ion binding"/>
    <property type="evidence" value="ECO:0007669"/>
    <property type="project" value="InterPro"/>
</dbReference>
<feature type="compositionally biased region" description="Polar residues" evidence="2">
    <location>
        <begin position="15"/>
        <end position="32"/>
    </location>
</feature>
<protein>
    <recommendedName>
        <fullName evidence="5">CCHC-type domain-containing protein</fullName>
    </recommendedName>
</protein>
<dbReference type="GO" id="GO:0006397">
    <property type="term" value="P:mRNA processing"/>
    <property type="evidence" value="ECO:0007669"/>
    <property type="project" value="UniProtKB-KW"/>
</dbReference>
<proteinExistence type="predicted"/>
<dbReference type="InterPro" id="IPR036875">
    <property type="entry name" value="Znf_CCHC_sf"/>
</dbReference>
<reference evidence="3" key="1">
    <citation type="journal article" date="2023" name="PhytoFront">
        <title>Draft Genome Resources of Seven Strains of Tilletia horrida, Causal Agent of Kernel Smut of Rice.</title>
        <authorList>
            <person name="Khanal S."/>
            <person name="Antony Babu S."/>
            <person name="Zhou X.G."/>
        </authorList>
    </citation>
    <scope>NUCLEOTIDE SEQUENCE</scope>
    <source>
        <strain evidence="3">TX6</strain>
    </source>
</reference>
<name>A0AAN6GK68_9BASI</name>
<feature type="compositionally biased region" description="Low complexity" evidence="2">
    <location>
        <begin position="331"/>
        <end position="341"/>
    </location>
</feature>
<dbReference type="EMBL" id="JAPDMZ010000276">
    <property type="protein sequence ID" value="KAK0544543.1"/>
    <property type="molecule type" value="Genomic_DNA"/>
</dbReference>
<gene>
    <name evidence="3" type="ORF">OC846_006032</name>
</gene>
<feature type="compositionally biased region" description="Low complexity" evidence="2">
    <location>
        <begin position="384"/>
        <end position="398"/>
    </location>
</feature>